<feature type="compositionally biased region" description="Polar residues" evidence="1">
    <location>
        <begin position="12"/>
        <end position="29"/>
    </location>
</feature>
<dbReference type="Proteomes" id="UP000499080">
    <property type="component" value="Unassembled WGS sequence"/>
</dbReference>
<organism evidence="2 3">
    <name type="scientific">Araneus ventricosus</name>
    <name type="common">Orbweaver spider</name>
    <name type="synonym">Epeira ventricosa</name>
    <dbReference type="NCBI Taxonomy" id="182803"/>
    <lineage>
        <taxon>Eukaryota</taxon>
        <taxon>Metazoa</taxon>
        <taxon>Ecdysozoa</taxon>
        <taxon>Arthropoda</taxon>
        <taxon>Chelicerata</taxon>
        <taxon>Arachnida</taxon>
        <taxon>Araneae</taxon>
        <taxon>Araneomorphae</taxon>
        <taxon>Entelegynae</taxon>
        <taxon>Araneoidea</taxon>
        <taxon>Araneidae</taxon>
        <taxon>Araneus</taxon>
    </lineage>
</organism>
<keyword evidence="3" id="KW-1185">Reference proteome</keyword>
<gene>
    <name evidence="2" type="ORF">AVEN_198017_1</name>
</gene>
<reference evidence="2 3" key="1">
    <citation type="journal article" date="2019" name="Sci. Rep.">
        <title>Orb-weaving spider Araneus ventricosus genome elucidates the spidroin gene catalogue.</title>
        <authorList>
            <person name="Kono N."/>
            <person name="Nakamura H."/>
            <person name="Ohtoshi R."/>
            <person name="Moran D.A.P."/>
            <person name="Shinohara A."/>
            <person name="Yoshida Y."/>
            <person name="Fujiwara M."/>
            <person name="Mori M."/>
            <person name="Tomita M."/>
            <person name="Arakawa K."/>
        </authorList>
    </citation>
    <scope>NUCLEOTIDE SEQUENCE [LARGE SCALE GENOMIC DNA]</scope>
</reference>
<evidence type="ECO:0000256" key="1">
    <source>
        <dbReference type="SAM" id="MobiDB-lite"/>
    </source>
</evidence>
<comment type="caution">
    <text evidence="2">The sequence shown here is derived from an EMBL/GenBank/DDBJ whole genome shotgun (WGS) entry which is preliminary data.</text>
</comment>
<feature type="region of interest" description="Disordered" evidence="1">
    <location>
        <begin position="12"/>
        <end position="36"/>
    </location>
</feature>
<dbReference type="EMBL" id="BGPR01011286">
    <property type="protein sequence ID" value="GBN50542.1"/>
    <property type="molecule type" value="Genomic_DNA"/>
</dbReference>
<evidence type="ECO:0000313" key="2">
    <source>
        <dbReference type="EMBL" id="GBN50542.1"/>
    </source>
</evidence>
<dbReference type="AlphaFoldDB" id="A0A4Y2PHC8"/>
<proteinExistence type="predicted"/>
<protein>
    <submittedName>
        <fullName evidence="2">Uncharacterized protein</fullName>
    </submittedName>
</protein>
<name>A0A4Y2PHC8_ARAVE</name>
<accession>A0A4Y2PHC8</accession>
<sequence>MHLLQHVVSAARVTNTSQSDAPDLRQSNIPRKIDQPTLPISRLQDTRTCIPLGHFLWGYMQNFDYENPMKTNEELNEIA</sequence>
<evidence type="ECO:0000313" key="3">
    <source>
        <dbReference type="Proteomes" id="UP000499080"/>
    </source>
</evidence>